<evidence type="ECO:0000313" key="2">
    <source>
        <dbReference type="EMBL" id="VDC33958.1"/>
    </source>
</evidence>
<dbReference type="InterPro" id="IPR029052">
    <property type="entry name" value="Metallo-depent_PP-like"/>
</dbReference>
<dbReference type="InterPro" id="IPR050126">
    <property type="entry name" value="Ap4A_hydrolase"/>
</dbReference>
<dbReference type="OrthoDB" id="9807890at2"/>
<sequence>MVFSFLRRSAAGRPAPGHQAGQGAPPAFVPIAPSEPVCLVGDLHGRADLLERFLATRETHFPAARIVFLGDMIDRGPDSAAVLARVRQEVAKGAVALAGNHEAMFLAFLDRPEQSRFWLKHGGFEMAASYGLDAGGLAPEELHARISGAMGDEMLAWLRALPLVWQSGNLVAVHAGLDPALPVAMQEAGVLQWGHRDFGRVPRRDGIWVAHGHTVTERAFARAGRIALDTGAYATGRLSFVAVDPALPESERLMIAVTP</sequence>
<dbReference type="AlphaFoldDB" id="A0A3P5XQR4"/>
<dbReference type="EMBL" id="UXAW01000138">
    <property type="protein sequence ID" value="VDC33958.1"/>
    <property type="molecule type" value="Genomic_DNA"/>
</dbReference>
<evidence type="ECO:0000259" key="1">
    <source>
        <dbReference type="Pfam" id="PF00149"/>
    </source>
</evidence>
<dbReference type="GO" id="GO:0110154">
    <property type="term" value="P:RNA decapping"/>
    <property type="evidence" value="ECO:0007669"/>
    <property type="project" value="TreeGrafter"/>
</dbReference>
<dbReference type="GO" id="GO:0004081">
    <property type="term" value="F:bis(5'-nucleosyl)-tetraphosphatase (asymmetrical) activity"/>
    <property type="evidence" value="ECO:0007669"/>
    <property type="project" value="UniProtKB-EC"/>
</dbReference>
<dbReference type="Proteomes" id="UP000277498">
    <property type="component" value="Unassembled WGS sequence"/>
</dbReference>
<keyword evidence="2" id="KW-0378">Hydrolase</keyword>
<dbReference type="GO" id="GO:0016791">
    <property type="term" value="F:phosphatase activity"/>
    <property type="evidence" value="ECO:0007669"/>
    <property type="project" value="TreeGrafter"/>
</dbReference>
<dbReference type="GO" id="GO:0008803">
    <property type="term" value="F:bis(5'-nucleosyl)-tetraphosphatase (symmetrical) activity"/>
    <property type="evidence" value="ECO:0007669"/>
    <property type="project" value="TreeGrafter"/>
</dbReference>
<dbReference type="Gene3D" id="3.60.21.10">
    <property type="match status" value="1"/>
</dbReference>
<organism evidence="2 3">
    <name type="scientific">Pseudogemmobacter humi</name>
    <dbReference type="NCBI Taxonomy" id="2483812"/>
    <lineage>
        <taxon>Bacteria</taxon>
        <taxon>Pseudomonadati</taxon>
        <taxon>Pseudomonadota</taxon>
        <taxon>Alphaproteobacteria</taxon>
        <taxon>Rhodobacterales</taxon>
        <taxon>Paracoccaceae</taxon>
        <taxon>Pseudogemmobacter</taxon>
    </lineage>
</organism>
<evidence type="ECO:0000313" key="3">
    <source>
        <dbReference type="Proteomes" id="UP000277498"/>
    </source>
</evidence>
<accession>A0A3P5XQR4</accession>
<protein>
    <submittedName>
        <fullName evidence="2">Bis(5'-nucleosyl)-tetraphosphatase PrpE [asymmetrical]</fullName>
        <ecNumber evidence="2">3.6.1.17</ecNumber>
    </submittedName>
</protein>
<reference evidence="2 3" key="1">
    <citation type="submission" date="2018-11" db="EMBL/GenBank/DDBJ databases">
        <authorList>
            <person name="Criscuolo A."/>
        </authorList>
    </citation>
    <scope>NUCLEOTIDE SEQUENCE [LARGE SCALE GENOMIC DNA]</scope>
    <source>
        <strain evidence="2">ACIP111625</strain>
    </source>
</reference>
<dbReference type="GO" id="GO:0005737">
    <property type="term" value="C:cytoplasm"/>
    <property type="evidence" value="ECO:0007669"/>
    <property type="project" value="TreeGrafter"/>
</dbReference>
<name>A0A3P5XQR4_9RHOB</name>
<dbReference type="PANTHER" id="PTHR42850:SF4">
    <property type="entry name" value="ZINC-DEPENDENT ENDOPOLYPHOSPHATASE"/>
    <property type="match status" value="1"/>
</dbReference>
<dbReference type="InterPro" id="IPR004843">
    <property type="entry name" value="Calcineurin-like_PHP"/>
</dbReference>
<proteinExistence type="predicted"/>
<gene>
    <name evidence="2" type="primary">prpE</name>
    <name evidence="2" type="ORF">XINFAN_04159</name>
</gene>
<dbReference type="Pfam" id="PF00149">
    <property type="entry name" value="Metallophos"/>
    <property type="match status" value="1"/>
</dbReference>
<feature type="domain" description="Calcineurin-like phosphoesterase" evidence="1">
    <location>
        <begin position="36"/>
        <end position="137"/>
    </location>
</feature>
<dbReference type="EC" id="3.6.1.17" evidence="2"/>
<keyword evidence="3" id="KW-1185">Reference proteome</keyword>
<dbReference type="SUPFAM" id="SSF56300">
    <property type="entry name" value="Metallo-dependent phosphatases"/>
    <property type="match status" value="1"/>
</dbReference>
<dbReference type="PANTHER" id="PTHR42850">
    <property type="entry name" value="METALLOPHOSPHOESTERASE"/>
    <property type="match status" value="1"/>
</dbReference>